<dbReference type="PRINTS" id="PR00248">
    <property type="entry name" value="GPCRMGR"/>
</dbReference>
<keyword evidence="2" id="KW-1003">Cell membrane</keyword>
<keyword evidence="5" id="KW-0675">Receptor</keyword>
<dbReference type="InterPro" id="IPR017979">
    <property type="entry name" value="GPCR_3_CS"/>
</dbReference>
<dbReference type="InterPro" id="IPR004073">
    <property type="entry name" value="GPCR_3_vmron_rcpt_2"/>
</dbReference>
<feature type="transmembrane region" description="Helical" evidence="9">
    <location>
        <begin position="85"/>
        <end position="106"/>
    </location>
</feature>
<keyword evidence="5" id="KW-0297">G-protein coupled receptor</keyword>
<protein>
    <recommendedName>
        <fullName evidence="10">G-protein coupled receptors family 3 profile domain-containing protein</fullName>
    </recommendedName>
</protein>
<feature type="transmembrane region" description="Helical" evidence="9">
    <location>
        <begin position="163"/>
        <end position="181"/>
    </location>
</feature>
<keyword evidence="6 9" id="KW-0472">Membrane</keyword>
<feature type="domain" description="G-protein coupled receptors family 3 profile" evidence="10">
    <location>
        <begin position="48"/>
        <end position="317"/>
    </location>
</feature>
<evidence type="ECO:0000259" key="10">
    <source>
        <dbReference type="PROSITE" id="PS50259"/>
    </source>
</evidence>
<dbReference type="Ensembl" id="ENSACAT00000009642.3">
    <property type="protein sequence ID" value="ENSACAP00000009445.3"/>
    <property type="gene ID" value="ENSACAG00000009643.3"/>
</dbReference>
<accession>H9GFF7</accession>
<dbReference type="eggNOG" id="KOG1056">
    <property type="taxonomic scope" value="Eukaryota"/>
</dbReference>
<name>H9GFF7_ANOCA</name>
<proteinExistence type="predicted"/>
<evidence type="ECO:0000256" key="8">
    <source>
        <dbReference type="ARBA" id="ARBA00023224"/>
    </source>
</evidence>
<evidence type="ECO:0000256" key="6">
    <source>
        <dbReference type="ARBA" id="ARBA00023136"/>
    </source>
</evidence>
<dbReference type="GO" id="GO:0005886">
    <property type="term" value="C:plasma membrane"/>
    <property type="evidence" value="ECO:0000318"/>
    <property type="project" value="GO_Central"/>
</dbReference>
<dbReference type="GeneTree" id="ENSGT00950000182788"/>
<dbReference type="PROSITE" id="PS50259">
    <property type="entry name" value="G_PROTEIN_RECEP_F3_4"/>
    <property type="match status" value="1"/>
</dbReference>
<evidence type="ECO:0000313" key="12">
    <source>
        <dbReference type="Proteomes" id="UP000001646"/>
    </source>
</evidence>
<feature type="transmembrane region" description="Helical" evidence="9">
    <location>
        <begin position="118"/>
        <end position="143"/>
    </location>
</feature>
<organism evidence="11 12">
    <name type="scientific">Anolis carolinensis</name>
    <name type="common">Green anole</name>
    <name type="synonym">American chameleon</name>
    <dbReference type="NCBI Taxonomy" id="28377"/>
    <lineage>
        <taxon>Eukaryota</taxon>
        <taxon>Metazoa</taxon>
        <taxon>Chordata</taxon>
        <taxon>Craniata</taxon>
        <taxon>Vertebrata</taxon>
        <taxon>Euteleostomi</taxon>
        <taxon>Lepidosauria</taxon>
        <taxon>Squamata</taxon>
        <taxon>Bifurcata</taxon>
        <taxon>Unidentata</taxon>
        <taxon>Episquamata</taxon>
        <taxon>Toxicofera</taxon>
        <taxon>Iguania</taxon>
        <taxon>Dactyloidae</taxon>
        <taxon>Anolis</taxon>
    </lineage>
</organism>
<evidence type="ECO:0000256" key="4">
    <source>
        <dbReference type="ARBA" id="ARBA00022989"/>
    </source>
</evidence>
<evidence type="ECO:0000256" key="5">
    <source>
        <dbReference type="ARBA" id="ARBA00023040"/>
    </source>
</evidence>
<dbReference type="AlphaFoldDB" id="H9GFF7"/>
<reference evidence="11" key="2">
    <citation type="submission" date="2025-08" db="UniProtKB">
        <authorList>
            <consortium name="Ensembl"/>
        </authorList>
    </citation>
    <scope>IDENTIFICATION</scope>
</reference>
<dbReference type="InParanoid" id="H9GFF7"/>
<feature type="transmembrane region" description="Helical" evidence="9">
    <location>
        <begin position="48"/>
        <end position="73"/>
    </location>
</feature>
<dbReference type="Proteomes" id="UP000001646">
    <property type="component" value="Unplaced"/>
</dbReference>
<keyword evidence="8" id="KW-0807">Transducer</keyword>
<dbReference type="GO" id="GO:0004930">
    <property type="term" value="F:G protein-coupled receptor activity"/>
    <property type="evidence" value="ECO:0000318"/>
    <property type="project" value="GO_Central"/>
</dbReference>
<comment type="subcellular location">
    <subcellularLocation>
        <location evidence="1">Cell membrane</location>
        <topology evidence="1">Multi-pass membrane protein</topology>
    </subcellularLocation>
</comment>
<keyword evidence="12" id="KW-1185">Reference proteome</keyword>
<evidence type="ECO:0000256" key="7">
    <source>
        <dbReference type="ARBA" id="ARBA00023180"/>
    </source>
</evidence>
<dbReference type="Pfam" id="PF00003">
    <property type="entry name" value="7tm_3"/>
    <property type="match status" value="1"/>
</dbReference>
<dbReference type="PANTHER" id="PTHR24061">
    <property type="entry name" value="CALCIUM-SENSING RECEPTOR-RELATED"/>
    <property type="match status" value="1"/>
</dbReference>
<dbReference type="InterPro" id="IPR000337">
    <property type="entry name" value="GPCR_3"/>
</dbReference>
<dbReference type="PRINTS" id="PR01535">
    <property type="entry name" value="VOMERONASL2R"/>
</dbReference>
<dbReference type="InterPro" id="IPR017978">
    <property type="entry name" value="GPCR_3_C"/>
</dbReference>
<dbReference type="PROSITE" id="PS00981">
    <property type="entry name" value="G_PROTEIN_RECEP_F3_3"/>
    <property type="match status" value="1"/>
</dbReference>
<feature type="transmembrane region" description="Helical" evidence="9">
    <location>
        <begin position="274"/>
        <end position="294"/>
    </location>
</feature>
<evidence type="ECO:0000256" key="1">
    <source>
        <dbReference type="ARBA" id="ARBA00004651"/>
    </source>
</evidence>
<dbReference type="PANTHER" id="PTHR24061:SF599">
    <property type="entry name" value="G-PROTEIN COUPLED RECEPTORS FAMILY 3 PROFILE DOMAIN-CONTAINING PROTEIN"/>
    <property type="match status" value="1"/>
</dbReference>
<sequence length="328" mass="36735">MISSCKYTLVSFPDMDDCIECQEDQYSNDVRDFCIQKSRSFLSYEEPLGIALTTLAVSFSFITILVLAVFLKYSDTPIVKANNRSLSYTLLLALLLSFLSTFLFIGEPQKVTCLLRQTVFGVIFSVAVSCILAKTTIVVLAFLATKPGSRMRKWIGRRLASSIVIFSSFIQTIICLVWLAISPPFPDLDTRSMATEIVLECNEGSTVLFYCVLGFMGMLAFISFTVAFLARKLPDSFNEAKCITFSMLLFCSVWLCFVPAYLSTKGKYTVAMEIFSILIFSILASSFGLLGCIFSPKCYIILLKPELNSKEQLIKRRNKGTHLPFKCS</sequence>
<evidence type="ECO:0000313" key="11">
    <source>
        <dbReference type="Ensembl" id="ENSACAP00000009445.3"/>
    </source>
</evidence>
<dbReference type="Bgee" id="ENSACAG00000009643">
    <property type="expression patterns" value="Expressed in kidney and 1 other cell type or tissue"/>
</dbReference>
<dbReference type="InterPro" id="IPR000068">
    <property type="entry name" value="GPCR_3_Ca_sens_rcpt-rel"/>
</dbReference>
<feature type="transmembrane region" description="Helical" evidence="9">
    <location>
        <begin position="207"/>
        <end position="230"/>
    </location>
</feature>
<keyword evidence="7" id="KW-0325">Glycoprotein</keyword>
<evidence type="ECO:0000256" key="2">
    <source>
        <dbReference type="ARBA" id="ARBA00022475"/>
    </source>
</evidence>
<evidence type="ECO:0000256" key="3">
    <source>
        <dbReference type="ARBA" id="ARBA00022692"/>
    </source>
</evidence>
<keyword evidence="4 9" id="KW-1133">Transmembrane helix</keyword>
<dbReference type="HOGENOM" id="CLU_005389_5_0_1"/>
<reference evidence="11" key="1">
    <citation type="submission" date="2009-12" db="EMBL/GenBank/DDBJ databases">
        <title>The Genome Sequence of Anolis carolinensis (Green Anole Lizard).</title>
        <authorList>
            <consortium name="The Genome Sequencing Platform"/>
            <person name="Di Palma F."/>
            <person name="Alfoldi J."/>
            <person name="Heiman D."/>
            <person name="Young S."/>
            <person name="Grabherr M."/>
            <person name="Johnson J."/>
            <person name="Lander E.S."/>
            <person name="Lindblad-Toh K."/>
        </authorList>
    </citation>
    <scope>NUCLEOTIDE SEQUENCE [LARGE SCALE GENOMIC DNA]</scope>
    <source>
        <strain evidence="11">JBL SC #1</strain>
    </source>
</reference>
<evidence type="ECO:0000256" key="9">
    <source>
        <dbReference type="SAM" id="Phobius"/>
    </source>
</evidence>
<feature type="transmembrane region" description="Helical" evidence="9">
    <location>
        <begin position="242"/>
        <end position="262"/>
    </location>
</feature>
<keyword evidence="3 9" id="KW-0812">Transmembrane</keyword>
<reference evidence="11" key="3">
    <citation type="submission" date="2025-09" db="UniProtKB">
        <authorList>
            <consortium name="Ensembl"/>
        </authorList>
    </citation>
    <scope>IDENTIFICATION</scope>
</reference>